<evidence type="ECO:0000313" key="1">
    <source>
        <dbReference type="EMBL" id="KNZ51965.1"/>
    </source>
</evidence>
<protein>
    <submittedName>
        <fullName evidence="1">Uncharacterized protein</fullName>
    </submittedName>
</protein>
<evidence type="ECO:0000313" key="2">
    <source>
        <dbReference type="Proteomes" id="UP000037035"/>
    </source>
</evidence>
<dbReference type="VEuPathDB" id="FungiDB:VP01_3749g3"/>
<gene>
    <name evidence="1" type="ORF">VP01_3749g3</name>
</gene>
<dbReference type="EMBL" id="LAVV01008778">
    <property type="protein sequence ID" value="KNZ51965.1"/>
    <property type="molecule type" value="Genomic_DNA"/>
</dbReference>
<dbReference type="Proteomes" id="UP000037035">
    <property type="component" value="Unassembled WGS sequence"/>
</dbReference>
<dbReference type="AlphaFoldDB" id="A0A0L6UVS7"/>
<sequence>MQDGLCVTPPKKKGFIGSSASRNTSQQFLPDRLFKVSCESFANRFMCKRLPQACSNGRLSHEGPSWKNSASLHWLDSSITYFGRTIRSPVTRRIRVRADAAVPPTGGDRIGRGGLWGRWAGSCRSPRWAASCRGSPPLRLHPGSTC</sequence>
<accession>A0A0L6UVS7</accession>
<comment type="caution">
    <text evidence="1">The sequence shown here is derived from an EMBL/GenBank/DDBJ whole genome shotgun (WGS) entry which is preliminary data.</text>
</comment>
<keyword evidence="2" id="KW-1185">Reference proteome</keyword>
<reference evidence="1 2" key="1">
    <citation type="submission" date="2015-08" db="EMBL/GenBank/DDBJ databases">
        <title>Next Generation Sequencing and Analysis of the Genome of Puccinia sorghi L Schw, the Causal Agent of Maize Common Rust.</title>
        <authorList>
            <person name="Rochi L."/>
            <person name="Burguener G."/>
            <person name="Darino M."/>
            <person name="Turjanski A."/>
            <person name="Kreff E."/>
            <person name="Dieguez M.J."/>
            <person name="Sacco F."/>
        </authorList>
    </citation>
    <scope>NUCLEOTIDE SEQUENCE [LARGE SCALE GENOMIC DNA]</scope>
    <source>
        <strain evidence="1 2">RO10H11247</strain>
    </source>
</reference>
<organism evidence="1 2">
    <name type="scientific">Puccinia sorghi</name>
    <dbReference type="NCBI Taxonomy" id="27349"/>
    <lineage>
        <taxon>Eukaryota</taxon>
        <taxon>Fungi</taxon>
        <taxon>Dikarya</taxon>
        <taxon>Basidiomycota</taxon>
        <taxon>Pucciniomycotina</taxon>
        <taxon>Pucciniomycetes</taxon>
        <taxon>Pucciniales</taxon>
        <taxon>Pucciniaceae</taxon>
        <taxon>Puccinia</taxon>
    </lineage>
</organism>
<name>A0A0L6UVS7_9BASI</name>
<proteinExistence type="predicted"/>